<dbReference type="PROSITE" id="PS50049">
    <property type="entry name" value="THD_2"/>
    <property type="match status" value="1"/>
</dbReference>
<dbReference type="InterPro" id="IPR006052">
    <property type="entry name" value="TNF_dom"/>
</dbReference>
<evidence type="ECO:0000313" key="4">
    <source>
        <dbReference type="Proteomes" id="UP001145742"/>
    </source>
</evidence>
<sequence>MEKLQQKTLTKDCFFPQSPGSCWAHGSLDGLSKPNFPDIMSWKWELKHCSGFVEEDNEQFLIINQSGIYFIYAQVYRRKQMRDVFTLKLYKHPNITLNEALGPKEGDESGTINFARLFFLSKGDRLYCSSNFEPDEVVTGTLSYWGLYKM</sequence>
<dbReference type="EMBL" id="WHWB01034282">
    <property type="protein sequence ID" value="KAJ7411849.1"/>
    <property type="molecule type" value="Genomic_DNA"/>
</dbReference>
<proteinExistence type="inferred from homology"/>
<dbReference type="Pfam" id="PF00229">
    <property type="entry name" value="TNF"/>
    <property type="match status" value="1"/>
</dbReference>
<evidence type="ECO:0000256" key="1">
    <source>
        <dbReference type="ARBA" id="ARBA00008670"/>
    </source>
</evidence>
<dbReference type="Gene3D" id="2.60.120.40">
    <property type="match status" value="1"/>
</dbReference>
<comment type="caution">
    <text evidence="3">The sequence shown here is derived from an EMBL/GenBank/DDBJ whole genome shotgun (WGS) entry which is preliminary data.</text>
</comment>
<reference evidence="3" key="1">
    <citation type="submission" date="2019-10" db="EMBL/GenBank/DDBJ databases">
        <authorList>
            <person name="Soares A.E.R."/>
            <person name="Aleixo A."/>
            <person name="Schneider P."/>
            <person name="Miyaki C.Y."/>
            <person name="Schneider M.P."/>
            <person name="Mello C."/>
            <person name="Vasconcelos A.T.R."/>
        </authorList>
    </citation>
    <scope>NUCLEOTIDE SEQUENCE</scope>
    <source>
        <tissue evidence="3">Muscle</tissue>
    </source>
</reference>
<dbReference type="InterPro" id="IPR008983">
    <property type="entry name" value="Tumour_necrosis_fac-like_dom"/>
</dbReference>
<name>A0ABQ9CYQ3_9PASS</name>
<accession>A0ABQ9CYQ3</accession>
<comment type="similarity">
    <text evidence="1">Belongs to the tumor necrosis factor family.</text>
</comment>
<dbReference type="SUPFAM" id="SSF49842">
    <property type="entry name" value="TNF-like"/>
    <property type="match status" value="1"/>
</dbReference>
<organism evidence="3 4">
    <name type="scientific">Willisornis vidua</name>
    <name type="common">Xingu scale-backed antbird</name>
    <dbReference type="NCBI Taxonomy" id="1566151"/>
    <lineage>
        <taxon>Eukaryota</taxon>
        <taxon>Metazoa</taxon>
        <taxon>Chordata</taxon>
        <taxon>Craniata</taxon>
        <taxon>Vertebrata</taxon>
        <taxon>Euteleostomi</taxon>
        <taxon>Archelosauria</taxon>
        <taxon>Archosauria</taxon>
        <taxon>Dinosauria</taxon>
        <taxon>Saurischia</taxon>
        <taxon>Theropoda</taxon>
        <taxon>Coelurosauria</taxon>
        <taxon>Aves</taxon>
        <taxon>Neognathae</taxon>
        <taxon>Neoaves</taxon>
        <taxon>Telluraves</taxon>
        <taxon>Australaves</taxon>
        <taxon>Passeriformes</taxon>
        <taxon>Thamnophilidae</taxon>
        <taxon>Willisornis</taxon>
    </lineage>
</organism>
<evidence type="ECO:0000313" key="3">
    <source>
        <dbReference type="EMBL" id="KAJ7411849.1"/>
    </source>
</evidence>
<feature type="domain" description="THD" evidence="2">
    <location>
        <begin position="22"/>
        <end position="150"/>
    </location>
</feature>
<evidence type="ECO:0000259" key="2">
    <source>
        <dbReference type="PROSITE" id="PS50049"/>
    </source>
</evidence>
<dbReference type="Proteomes" id="UP001145742">
    <property type="component" value="Unassembled WGS sequence"/>
</dbReference>
<protein>
    <recommendedName>
        <fullName evidence="2">THD domain-containing protein</fullName>
    </recommendedName>
</protein>
<gene>
    <name evidence="3" type="ORF">WISP_100565</name>
</gene>
<keyword evidence="4" id="KW-1185">Reference proteome</keyword>